<accession>A0ABW2TYC6</accession>
<evidence type="ECO:0000313" key="3">
    <source>
        <dbReference type="Proteomes" id="UP001596512"/>
    </source>
</evidence>
<protein>
    <submittedName>
        <fullName evidence="2">Uncharacterized protein</fullName>
    </submittedName>
</protein>
<feature type="compositionally biased region" description="Basic and acidic residues" evidence="1">
    <location>
        <begin position="30"/>
        <end position="51"/>
    </location>
</feature>
<gene>
    <name evidence="2" type="ORF">ACFQV2_35315</name>
</gene>
<sequence>MNQEFAESVARFRAELASAITRSRRAAAEARSHSAALRREVEDAAEAKTKPADPPPSDPDDEDFSEQTILFRP</sequence>
<comment type="caution">
    <text evidence="2">The sequence shown here is derived from an EMBL/GenBank/DDBJ whole genome shotgun (WGS) entry which is preliminary data.</text>
</comment>
<proteinExistence type="predicted"/>
<evidence type="ECO:0000313" key="2">
    <source>
        <dbReference type="EMBL" id="MFC7617897.1"/>
    </source>
</evidence>
<dbReference type="Proteomes" id="UP001596512">
    <property type="component" value="Unassembled WGS sequence"/>
</dbReference>
<keyword evidence="3" id="KW-1185">Reference proteome</keyword>
<evidence type="ECO:0000256" key="1">
    <source>
        <dbReference type="SAM" id="MobiDB-lite"/>
    </source>
</evidence>
<dbReference type="EMBL" id="JBHTEY010000004">
    <property type="protein sequence ID" value="MFC7617897.1"/>
    <property type="molecule type" value="Genomic_DNA"/>
</dbReference>
<reference evidence="3" key="1">
    <citation type="journal article" date="2019" name="Int. J. Syst. Evol. Microbiol.">
        <title>The Global Catalogue of Microorganisms (GCM) 10K type strain sequencing project: providing services to taxonomists for standard genome sequencing and annotation.</title>
        <authorList>
            <consortium name="The Broad Institute Genomics Platform"/>
            <consortium name="The Broad Institute Genome Sequencing Center for Infectious Disease"/>
            <person name="Wu L."/>
            <person name="Ma J."/>
        </authorList>
    </citation>
    <scope>NUCLEOTIDE SEQUENCE [LARGE SCALE GENOMIC DNA]</scope>
    <source>
        <strain evidence="3">JCM 17695</strain>
    </source>
</reference>
<organism evidence="2 3">
    <name type="scientific">Actinokineospora soli</name>
    <dbReference type="NCBI Taxonomy" id="1048753"/>
    <lineage>
        <taxon>Bacteria</taxon>
        <taxon>Bacillati</taxon>
        <taxon>Actinomycetota</taxon>
        <taxon>Actinomycetes</taxon>
        <taxon>Pseudonocardiales</taxon>
        <taxon>Pseudonocardiaceae</taxon>
        <taxon>Actinokineospora</taxon>
    </lineage>
</organism>
<name>A0ABW2TYC6_9PSEU</name>
<feature type="region of interest" description="Disordered" evidence="1">
    <location>
        <begin position="30"/>
        <end position="73"/>
    </location>
</feature>